<dbReference type="EMBL" id="FOJA01000001">
    <property type="protein sequence ID" value="SEV89657.1"/>
    <property type="molecule type" value="Genomic_DNA"/>
</dbReference>
<organism evidence="3 4">
    <name type="scientific">Halobacterium jilantaiense</name>
    <dbReference type="NCBI Taxonomy" id="355548"/>
    <lineage>
        <taxon>Archaea</taxon>
        <taxon>Methanobacteriati</taxon>
        <taxon>Methanobacteriota</taxon>
        <taxon>Stenosarchaea group</taxon>
        <taxon>Halobacteria</taxon>
        <taxon>Halobacteriales</taxon>
        <taxon>Halobacteriaceae</taxon>
        <taxon>Halobacterium</taxon>
    </lineage>
</organism>
<dbReference type="InterPro" id="IPR040624">
    <property type="entry name" value="HalOD1"/>
</dbReference>
<gene>
    <name evidence="3" type="ORF">SAMN04487945_0209</name>
</gene>
<proteinExistence type="predicted"/>
<evidence type="ECO:0000259" key="2">
    <source>
        <dbReference type="Pfam" id="PF18545"/>
    </source>
</evidence>
<name>A0A1I0MND3_9EURY</name>
<dbReference type="RefSeq" id="WP_177170749.1">
    <property type="nucleotide sequence ID" value="NZ_FOJA01000001.1"/>
</dbReference>
<dbReference type="STRING" id="355548.SAMN04487945_0209"/>
<reference evidence="3 4" key="1">
    <citation type="submission" date="2016-10" db="EMBL/GenBank/DDBJ databases">
        <authorList>
            <person name="de Groot N.N."/>
        </authorList>
    </citation>
    <scope>NUCLEOTIDE SEQUENCE [LARGE SCALE GENOMIC DNA]</scope>
    <source>
        <strain evidence="3 4">CGMCC 1.5337</strain>
    </source>
</reference>
<keyword evidence="4" id="KW-1185">Reference proteome</keyword>
<dbReference type="OrthoDB" id="221929at2157"/>
<evidence type="ECO:0000313" key="3">
    <source>
        <dbReference type="EMBL" id="SEV89657.1"/>
    </source>
</evidence>
<protein>
    <recommendedName>
        <fullName evidence="2">Halobacterial output domain-containing protein</fullName>
    </recommendedName>
</protein>
<dbReference type="Pfam" id="PF18545">
    <property type="entry name" value="HalOD1"/>
    <property type="match status" value="1"/>
</dbReference>
<feature type="domain" description="Halobacterial output" evidence="2">
    <location>
        <begin position="24"/>
        <end position="91"/>
    </location>
</feature>
<sequence>MTDANYDAGVGTDADPVIRSRERGESVSESVVLAVSEATDTDPLEMARLADVLDPDALDALFPGDDGTGTLSFRFNGCDVTVHSDGYTVVSQSDGAQL</sequence>
<dbReference type="AlphaFoldDB" id="A0A1I0MND3"/>
<feature type="region of interest" description="Disordered" evidence="1">
    <location>
        <begin position="1"/>
        <end position="23"/>
    </location>
</feature>
<dbReference type="Proteomes" id="UP000198518">
    <property type="component" value="Unassembled WGS sequence"/>
</dbReference>
<evidence type="ECO:0000313" key="4">
    <source>
        <dbReference type="Proteomes" id="UP000198518"/>
    </source>
</evidence>
<evidence type="ECO:0000256" key="1">
    <source>
        <dbReference type="SAM" id="MobiDB-lite"/>
    </source>
</evidence>
<accession>A0A1I0MND3</accession>